<evidence type="ECO:0000313" key="7">
    <source>
        <dbReference type="Proteomes" id="UP000197138"/>
    </source>
</evidence>
<dbReference type="InterPro" id="IPR035979">
    <property type="entry name" value="RBD_domain_sf"/>
</dbReference>
<evidence type="ECO:0000313" key="6">
    <source>
        <dbReference type="EMBL" id="OWM70281.1"/>
    </source>
</evidence>
<organism evidence="6 7">
    <name type="scientific">Punica granatum</name>
    <name type="common">Pomegranate</name>
    <dbReference type="NCBI Taxonomy" id="22663"/>
    <lineage>
        <taxon>Eukaryota</taxon>
        <taxon>Viridiplantae</taxon>
        <taxon>Streptophyta</taxon>
        <taxon>Embryophyta</taxon>
        <taxon>Tracheophyta</taxon>
        <taxon>Spermatophyta</taxon>
        <taxon>Magnoliopsida</taxon>
        <taxon>eudicotyledons</taxon>
        <taxon>Gunneridae</taxon>
        <taxon>Pentapetalae</taxon>
        <taxon>rosids</taxon>
        <taxon>malvids</taxon>
        <taxon>Myrtales</taxon>
        <taxon>Lythraceae</taxon>
        <taxon>Punica</taxon>
    </lineage>
</organism>
<dbReference type="EMBL" id="MTKT01004810">
    <property type="protein sequence ID" value="OWM70281.1"/>
    <property type="molecule type" value="Genomic_DNA"/>
</dbReference>
<dbReference type="PROSITE" id="PS50102">
    <property type="entry name" value="RRM"/>
    <property type="match status" value="1"/>
</dbReference>
<evidence type="ECO:0000256" key="4">
    <source>
        <dbReference type="PROSITE-ProRule" id="PRU00176"/>
    </source>
</evidence>
<gene>
    <name evidence="6" type="ORF">CDL15_Pgr026131</name>
</gene>
<evidence type="ECO:0000256" key="1">
    <source>
        <dbReference type="ARBA" id="ARBA00004604"/>
    </source>
</evidence>
<dbReference type="PANTHER" id="PTHR46754">
    <property type="entry name" value="MKI67 FHA DOMAIN-INTERACTING NUCLEOLAR PHOSPHOPROTEIN"/>
    <property type="match status" value="1"/>
</dbReference>
<comment type="caution">
    <text evidence="6">The sequence shown here is derived from an EMBL/GenBank/DDBJ whole genome shotgun (WGS) entry which is preliminary data.</text>
</comment>
<dbReference type="InterPro" id="IPR000504">
    <property type="entry name" value="RRM_dom"/>
</dbReference>
<keyword evidence="2 4" id="KW-0694">RNA-binding</keyword>
<dbReference type="CDD" id="cd12307">
    <property type="entry name" value="RRM_NIFK_like"/>
    <property type="match status" value="1"/>
</dbReference>
<proteinExistence type="predicted"/>
<dbReference type="InterPro" id="IPR012677">
    <property type="entry name" value="Nucleotide-bd_a/b_plait_sf"/>
</dbReference>
<dbReference type="CDD" id="cd02440">
    <property type="entry name" value="AdoMet_MTases"/>
    <property type="match status" value="1"/>
</dbReference>
<dbReference type="Gene3D" id="3.30.70.330">
    <property type="match status" value="1"/>
</dbReference>
<dbReference type="GO" id="GO:0003723">
    <property type="term" value="F:RNA binding"/>
    <property type="evidence" value="ECO:0007669"/>
    <property type="project" value="UniProtKB-UniRule"/>
</dbReference>
<reference evidence="7" key="1">
    <citation type="journal article" date="2017" name="Plant J.">
        <title>The pomegranate (Punica granatum L.) genome and the genomics of punicalagin biosynthesis.</title>
        <authorList>
            <person name="Qin G."/>
            <person name="Xu C."/>
            <person name="Ming R."/>
            <person name="Tang H."/>
            <person name="Guyot R."/>
            <person name="Kramer E.M."/>
            <person name="Hu Y."/>
            <person name="Yi X."/>
            <person name="Qi Y."/>
            <person name="Xu X."/>
            <person name="Gao Z."/>
            <person name="Pan H."/>
            <person name="Jian J."/>
            <person name="Tian Y."/>
            <person name="Yue Z."/>
            <person name="Xu Y."/>
        </authorList>
    </citation>
    <scope>NUCLEOTIDE SEQUENCE [LARGE SCALE GENOMIC DNA]</scope>
    <source>
        <strain evidence="7">cv. Dabenzi</strain>
    </source>
</reference>
<dbReference type="InterPro" id="IPR029063">
    <property type="entry name" value="SAM-dependent_MTases_sf"/>
</dbReference>
<dbReference type="Gene3D" id="3.40.50.150">
    <property type="entry name" value="Vaccinia Virus protein VP39"/>
    <property type="match status" value="1"/>
</dbReference>
<evidence type="ECO:0000256" key="2">
    <source>
        <dbReference type="ARBA" id="ARBA00022884"/>
    </source>
</evidence>
<evidence type="ECO:0000259" key="5">
    <source>
        <dbReference type="PROSITE" id="PS50102"/>
    </source>
</evidence>
<comment type="subcellular location">
    <subcellularLocation>
        <location evidence="1">Nucleus</location>
        <location evidence="1">Nucleolus</location>
    </subcellularLocation>
</comment>
<dbReference type="SUPFAM" id="SSF53335">
    <property type="entry name" value="S-adenosyl-L-methionine-dependent methyltransferases"/>
    <property type="match status" value="1"/>
</dbReference>
<dbReference type="SUPFAM" id="SSF54928">
    <property type="entry name" value="RNA-binding domain, RBD"/>
    <property type="match status" value="1"/>
</dbReference>
<dbReference type="Pfam" id="PF00076">
    <property type="entry name" value="RRM_1"/>
    <property type="match status" value="1"/>
</dbReference>
<sequence>MALDISCFQTLAPSRYVTFTIPNPCRRNSAHRLLRIAVLDSPLHRDGQPRVAAILVPENRERDWIFCTESGHLQLLLSNTPDFSRLILVGCESSDGRHGLLALHLHRSAEAQNALEEAIGPLLLALLPKICFDNGIPEVPILRYEDDLISSAMIEKCTGDYVGEMLIEDVELESEGPKSEEREFRRRLRFRRMPNLVQTQVRIVPESDVGTDIGKAMFKIDSWVLVHPYLAPMVASLNLVSTHIEDQFRVGLRLKVLCLGVGGGALVSFLKGQLGFKVVGVEIDDEVLRVARQYFGLEEDGEMISIIRGDAIEVVKKLSCQRMKGNSVASDCNDLNDLDGIETQFDVIMVDIDSGDTRNGSMAPPLEFMERSVLSALRSILCESGIVAVNVIPSNRSFYESLLCAFREVFCDLYEIDVGNKENFVLIATVTSIADCSGNYGSSLLMKLKSVISGAYIDSIKKARSRGRFCYDKSVTSTEWFISPRSALTDAKMGAKAKKLMQKALKKASSKNSSLSVTKTDAADFLPLEGGPARKLPEQQVREDAATVLYIGRIPHGFYEEEIEGFFGQFGTIKRLRIARNKKTGKSKHYGFIEFESPEVAKIVAETMHNYLLAEHLLQVQLVPPERVHPKLWRAFNYRYKPLDWVQMQRQEHNKERTLDEHRKLVEGIIKRDSRRRKRIEAAGIDYECPEIVGSSQPVPKKIKFDEG</sequence>
<keyword evidence="3" id="KW-0539">Nucleus</keyword>
<evidence type="ECO:0000256" key="3">
    <source>
        <dbReference type="ARBA" id="ARBA00023242"/>
    </source>
</evidence>
<name>A0A218WDK8_PUNGR</name>
<dbReference type="AlphaFoldDB" id="A0A218WDK8"/>
<accession>A0A218WDK8</accession>
<dbReference type="SMART" id="SM00360">
    <property type="entry name" value="RRM"/>
    <property type="match status" value="1"/>
</dbReference>
<protein>
    <recommendedName>
        <fullName evidence="5">RRM domain-containing protein</fullName>
    </recommendedName>
</protein>
<dbReference type="GO" id="GO:0005730">
    <property type="term" value="C:nucleolus"/>
    <property type="evidence" value="ECO:0007669"/>
    <property type="project" value="UniProtKB-SubCell"/>
</dbReference>
<dbReference type="Proteomes" id="UP000197138">
    <property type="component" value="Unassembled WGS sequence"/>
</dbReference>
<feature type="domain" description="RRM" evidence="5">
    <location>
        <begin position="547"/>
        <end position="625"/>
    </location>
</feature>